<feature type="coiled-coil region" evidence="1">
    <location>
        <begin position="303"/>
        <end position="330"/>
    </location>
</feature>
<dbReference type="OrthoDB" id="8585483at2"/>
<keyword evidence="2" id="KW-0812">Transmembrane</keyword>
<sequence length="650" mass="71972">MTFHEFFAFILPEFDFIQMLFGGTMLFLVLLTIGLLLWQANQRFWDRKWQGNALNNGADHLDVEHGSVNEISAAVASPAEKMANIMPGILLILGLLGTFLGLGIALNKASDILIDANSAGMDNAMSNLMGMMEGLGTKFKTSTWGIMAYLILKACAAGLGYDEKRLRWCAQQMKQVFDQSREQKRTEQKETQLQYLAALQGLNDRMQVESEATRQLLSNFSSGIESFLQPLIDQGHAAAQQRTIQGKYLEQLTDISRSTQQQHIDQLQHICNSIHEESENSRQANHSHHAEVAAIYMRIAGQGDNAEQQRINQNEQLAKLQDLLHEIQNDIVKGTKDQSVQGEQQITELTTTRESLQHFINTNSSNLSAIQHSAEKMSSAAQEMGNSAGNLQQVISDFRMGITDMLGTVKTDLGSTISQMGESFSQNMESISTSMANATDGISSAVTGLSQNVASTMSEVRTSIDQSMKTQRDAQREFMITSETLNEKVIAMTKLVDDLREQIVNGLTAVSSSNRQVASLNNRYAEITTSGERNANAIEILVNQLQLMQKESPLQPGMDRVTEGIGKLVHNIESLRGEMLSNTDATAALSSLDGRFIRSLEELEEIRKMLSPLERDHLGQQIEKSLTPLANTLQHIDQTLSTMNIVNDAV</sequence>
<feature type="transmembrane region" description="Helical" evidence="2">
    <location>
        <begin position="16"/>
        <end position="38"/>
    </location>
</feature>
<dbReference type="EMBL" id="WAGD01000046">
    <property type="protein sequence ID" value="KAB0875612.1"/>
    <property type="molecule type" value="Genomic_DNA"/>
</dbReference>
<keyword evidence="6" id="KW-1185">Reference proteome</keyword>
<reference evidence="3 6" key="2">
    <citation type="submission" date="2019-08" db="EMBL/GenBank/DDBJ databases">
        <title>Prevalence, distribution, and phylogeny of type two toxin-antitoxin genes possessed by Cronobacter species where C. sakazakii homologs follow sequence type lineages.</title>
        <authorList>
            <person name="Finkelstein S."/>
            <person name="Negrete F."/>
            <person name="Jang H."/>
            <person name="Gopinath G.R."/>
            <person name="Tall B.D."/>
        </authorList>
    </citation>
    <scope>NUCLEOTIDE SEQUENCE [LARGE SCALE GENOMIC DNA]</scope>
    <source>
        <strain evidence="3 6">MOD1_GK1257</strain>
    </source>
</reference>
<evidence type="ECO:0000313" key="5">
    <source>
        <dbReference type="Proteomes" id="UP000244378"/>
    </source>
</evidence>
<organism evidence="4 5">
    <name type="scientific">Cronobacter muytjensii</name>
    <dbReference type="NCBI Taxonomy" id="413501"/>
    <lineage>
        <taxon>Bacteria</taxon>
        <taxon>Pseudomonadati</taxon>
        <taxon>Pseudomonadota</taxon>
        <taxon>Gammaproteobacteria</taxon>
        <taxon>Enterobacterales</taxon>
        <taxon>Enterobacteriaceae</taxon>
        <taxon>Cronobacter</taxon>
    </lineage>
</organism>
<dbReference type="RefSeq" id="WP_075192984.1">
    <property type="nucleotide sequence ID" value="NZ_JADKNN010000009.1"/>
</dbReference>
<dbReference type="EMBL" id="MSAE01000016">
    <property type="protein sequence ID" value="PUX15225.1"/>
    <property type="molecule type" value="Genomic_DNA"/>
</dbReference>
<keyword evidence="2" id="KW-0472">Membrane</keyword>
<dbReference type="Proteomes" id="UP000244378">
    <property type="component" value="Unassembled WGS sequence"/>
</dbReference>
<proteinExistence type="predicted"/>
<evidence type="ECO:0000313" key="3">
    <source>
        <dbReference type="EMBL" id="KAB0875612.1"/>
    </source>
</evidence>
<evidence type="ECO:0000313" key="4">
    <source>
        <dbReference type="EMBL" id="PUX15225.1"/>
    </source>
</evidence>
<dbReference type="Gene3D" id="1.20.120.20">
    <property type="entry name" value="Apolipoprotein"/>
    <property type="match status" value="1"/>
</dbReference>
<dbReference type="Proteomes" id="UP000469927">
    <property type="component" value="Unassembled WGS sequence"/>
</dbReference>
<reference evidence="4 5" key="1">
    <citation type="submission" date="2016-12" db="EMBL/GenBank/DDBJ databases">
        <title>Analysis of the Molecular Diversity Among Cronobacter Species Isolated from Filth Flies Using a Pan Genomic DNA Microarray.</title>
        <authorList>
            <person name="Pava-Ripoll M."/>
            <person name="Tall B."/>
            <person name="Farber J."/>
            <person name="Fanning S."/>
            <person name="Lehner A."/>
            <person name="Stephan R."/>
            <person name="Pagotto F."/>
            <person name="Iverson C."/>
            <person name="Ziobro G."/>
            <person name="Miller A."/>
            <person name="Pearson R."/>
            <person name="Yan Q."/>
            <person name="Kim M."/>
            <person name="Jeong S."/>
            <person name="Park J."/>
            <person name="Jun S."/>
            <person name="Choi H."/>
            <person name="Chung T."/>
            <person name="Yoo Y."/>
            <person name="Park E."/>
            <person name="Hwang S."/>
            <person name="Lee B."/>
            <person name="Sathyamoorthy V."/>
            <person name="Carter L."/>
            <person name="Mammel M."/>
            <person name="Jackson S."/>
            <person name="Kothary M."/>
            <person name="Patel I."/>
            <person name="Grim C."/>
            <person name="Gopinath G."/>
            <person name="Gangiredla J."/>
            <person name="Chase H."/>
        </authorList>
    </citation>
    <scope>NUCLEOTIDE SEQUENCE [LARGE SCALE GENOMIC DNA]</scope>
    <source>
        <strain evidence="4 5">MOD1-Md1s</strain>
    </source>
</reference>
<evidence type="ECO:0000256" key="1">
    <source>
        <dbReference type="SAM" id="Coils"/>
    </source>
</evidence>
<dbReference type="AlphaFoldDB" id="A0A2T7AU59"/>
<keyword evidence="2" id="KW-1133">Transmembrane helix</keyword>
<gene>
    <name evidence="4" type="ORF">AUN14_08575</name>
    <name evidence="3" type="ORF">FZI19_15110</name>
</gene>
<evidence type="ECO:0000313" key="6">
    <source>
        <dbReference type="Proteomes" id="UP000469927"/>
    </source>
</evidence>
<name>A0A2T7AU59_9ENTR</name>
<feature type="transmembrane region" description="Helical" evidence="2">
    <location>
        <begin position="88"/>
        <end position="106"/>
    </location>
</feature>
<evidence type="ECO:0008006" key="7">
    <source>
        <dbReference type="Google" id="ProtNLM"/>
    </source>
</evidence>
<comment type="caution">
    <text evidence="4">The sequence shown here is derived from an EMBL/GenBank/DDBJ whole genome shotgun (WGS) entry which is preliminary data.</text>
</comment>
<keyword evidence="1" id="KW-0175">Coiled coil</keyword>
<evidence type="ECO:0000256" key="2">
    <source>
        <dbReference type="SAM" id="Phobius"/>
    </source>
</evidence>
<protein>
    <recommendedName>
        <fullName evidence="7">MotA/TolQ/ExbB proton channel domain-containing protein</fullName>
    </recommendedName>
</protein>
<accession>A0A2T7AU59</accession>